<evidence type="ECO:0008006" key="3">
    <source>
        <dbReference type="Google" id="ProtNLM"/>
    </source>
</evidence>
<dbReference type="AlphaFoldDB" id="A0A5D4RA08"/>
<dbReference type="InterPro" id="IPR009057">
    <property type="entry name" value="Homeodomain-like_sf"/>
</dbReference>
<dbReference type="NCBIfam" id="NF040785">
    <property type="entry name" value="CD3324_fam"/>
    <property type="match status" value="1"/>
</dbReference>
<accession>A0A5D4RA08</accession>
<evidence type="ECO:0000313" key="1">
    <source>
        <dbReference type="EMBL" id="TYS48215.1"/>
    </source>
</evidence>
<evidence type="ECO:0000313" key="2">
    <source>
        <dbReference type="Proteomes" id="UP000322997"/>
    </source>
</evidence>
<proteinExistence type="predicted"/>
<sequence length="88" mass="10117">MTRMKAVNQIPESLMKELQNYVQGKSIYIPKKKEKYDAWGSKSGGREALARRNKLIVEAFTVGESIASISERYYLSIETIKKIVYGKR</sequence>
<comment type="caution">
    <text evidence="1">The sequence shown here is derived from an EMBL/GenBank/DDBJ whole genome shotgun (WGS) entry which is preliminary data.</text>
</comment>
<protein>
    <recommendedName>
        <fullName evidence="3">Mor transcription activator domain-containing protein</fullName>
    </recommendedName>
</protein>
<dbReference type="Proteomes" id="UP000322997">
    <property type="component" value="Unassembled WGS sequence"/>
</dbReference>
<dbReference type="PANTHER" id="PTHR37812:SF1">
    <property type="entry name" value="MU-LIKE PROPHAGE FLUMU PROTEIN C"/>
    <property type="match status" value="1"/>
</dbReference>
<gene>
    <name evidence="1" type="ORF">FZC83_21300</name>
</gene>
<reference evidence="1 2" key="1">
    <citation type="submission" date="2019-08" db="EMBL/GenBank/DDBJ databases">
        <title>Bacillus genomes from the desert of Cuatro Cienegas, Coahuila.</title>
        <authorList>
            <person name="Olmedo-Alvarez G."/>
        </authorList>
    </citation>
    <scope>NUCLEOTIDE SEQUENCE [LARGE SCALE GENOMIC DNA]</scope>
    <source>
        <strain evidence="1 2">CH108_3D</strain>
    </source>
</reference>
<dbReference type="EMBL" id="VTEQ01000010">
    <property type="protein sequence ID" value="TYS48215.1"/>
    <property type="molecule type" value="Genomic_DNA"/>
</dbReference>
<organism evidence="1 2">
    <name type="scientific">Rossellomorea marisflavi</name>
    <dbReference type="NCBI Taxonomy" id="189381"/>
    <lineage>
        <taxon>Bacteria</taxon>
        <taxon>Bacillati</taxon>
        <taxon>Bacillota</taxon>
        <taxon>Bacilli</taxon>
        <taxon>Bacillales</taxon>
        <taxon>Bacillaceae</taxon>
        <taxon>Rossellomorea</taxon>
    </lineage>
</organism>
<name>A0A5D4RA08_9BACI</name>
<dbReference type="SUPFAM" id="SSF46689">
    <property type="entry name" value="Homeodomain-like"/>
    <property type="match status" value="1"/>
</dbReference>
<dbReference type="PANTHER" id="PTHR37812">
    <property type="entry name" value="MU-LIKE PROPHAGE FLUMU PROTEIN C"/>
    <property type="match status" value="1"/>
</dbReference>
<dbReference type="InterPro" id="IPR052411">
    <property type="entry name" value="c-mor_Regulatory_Protein"/>
</dbReference>
<dbReference type="InterPro" id="IPR049739">
    <property type="entry name" value="YraL-like"/>
</dbReference>